<protein>
    <submittedName>
        <fullName evidence="1">Uncharacterized protein</fullName>
    </submittedName>
</protein>
<dbReference type="EMBL" id="KY523104">
    <property type="protein sequence ID" value="QKU35955.1"/>
    <property type="molecule type" value="Genomic_DNA"/>
</dbReference>
<dbReference type="GeneID" id="80519403"/>
<dbReference type="KEGG" id="vg:80519403"/>
<sequence>MANNLVQLIFDQFLEIVEGLSRKSCCNFDECDFDYRVRELVGHRLIDVIYVVEDKCGRRRDVIVTIDFTNICVEDLITCKWVEYLEKLAHEFINDICPKRLMIVKDEPKKCRPQPPKWEPFPCRNITTVIRKKKPVPKEPECEIIIEKECECVPLCKREPCIPKQQVIVKYEEEKPWKCGDFSILVDEPKEKHHDFKWHKGNKDFNHHQWKKCCDGLNKHSDTKSDHHQQFYANSNHH</sequence>
<reference evidence="1" key="1">
    <citation type="submission" date="2017-01" db="EMBL/GenBank/DDBJ databases">
        <authorList>
            <person name="Assis F.L."/>
            <person name="Abrahao J.S."/>
            <person name="Silva L."/>
            <person name="Khalil J.B."/>
            <person name="Rodrigues R."/>
            <person name="Silva L.S."/>
            <person name="Arantes T."/>
            <person name="Boratto P."/>
            <person name="Andrade M."/>
            <person name="Kroon E.G."/>
            <person name="Ribeiro B."/>
            <person name="Bergier I."/>
            <person name="Seligmann H."/>
            <person name="Ghigo E."/>
            <person name="Colson P."/>
            <person name="Levasseur A."/>
            <person name="Raoult D."/>
            <person name="Scola B.L."/>
        </authorList>
    </citation>
    <scope>NUCLEOTIDE SEQUENCE</scope>
    <source>
        <strain evidence="1">Soda lake</strain>
    </source>
</reference>
<accession>A0A6N1NNX8</accession>
<evidence type="ECO:0000313" key="1">
    <source>
        <dbReference type="EMBL" id="QKU35955.1"/>
    </source>
</evidence>
<organism evidence="1">
    <name type="scientific">Tupanvirus soda lake</name>
    <dbReference type="NCBI Taxonomy" id="2126985"/>
    <lineage>
        <taxon>Viruses</taxon>
        <taxon>Varidnaviria</taxon>
        <taxon>Bamfordvirae</taxon>
        <taxon>Nucleocytoviricota</taxon>
        <taxon>Megaviricetes</taxon>
        <taxon>Imitervirales</taxon>
        <taxon>Mimiviridae</taxon>
        <taxon>Megamimivirinae</taxon>
        <taxon>Tupanvirus</taxon>
        <taxon>Tupanvirus salinum</taxon>
    </lineage>
</organism>
<reference evidence="1" key="2">
    <citation type="journal article" date="2018" name="Nat. Commun.">
        <title>Tailed giant Tupanvirus possesses the most complete translational apparatus of the known virosphere.</title>
        <authorList>
            <person name="Abrahao J."/>
            <person name="Silva L."/>
            <person name="Silva L.S."/>
            <person name="Khalil J.Y.B."/>
            <person name="Rodrigues R."/>
            <person name="Arantes T."/>
            <person name="Assis F."/>
            <person name="Boratto P."/>
            <person name="Andrade M."/>
            <person name="Kroon E.G."/>
            <person name="Ribeiro B."/>
            <person name="Bergier I."/>
            <person name="Seligmann H."/>
            <person name="Ghigo E."/>
            <person name="Colson P."/>
            <person name="Levasseur A."/>
            <person name="Kroemer G."/>
            <person name="Raoult D."/>
            <person name="La Scola B."/>
        </authorList>
    </citation>
    <scope>NUCLEOTIDE SEQUENCE [LARGE SCALE GENOMIC DNA]</scope>
    <source>
        <strain evidence="1">Soda lake</strain>
    </source>
</reference>
<proteinExistence type="predicted"/>
<name>A0A6N1NNX8_9VIRU</name>
<dbReference type="RefSeq" id="YP_010782639.1">
    <property type="nucleotide sequence ID" value="NC_075039.1"/>
</dbReference>